<keyword evidence="1" id="KW-0602">Photosynthesis</keyword>
<protein>
    <submittedName>
        <fullName evidence="6">Por secretion system C-terminal sorting domain-containing protein</fullName>
    </submittedName>
</protein>
<dbReference type="Pfam" id="PF18962">
    <property type="entry name" value="Por_Secre_tail"/>
    <property type="match status" value="1"/>
</dbReference>
<feature type="domain" description="Secretion system C-terminal sorting" evidence="4">
    <location>
        <begin position="865"/>
        <end position="935"/>
    </location>
</feature>
<sequence length="936" mass="100750">MRKAFYLLIVCLFIGNSLFGQSWKRMQSWGLDLEDITWINNLVGYAGGENLLIKTVDGGLTWEEQLIPTTTRINDLEFWDEQIGIAVGDIGELLITRDGGLIWNSLAGPSPVDLNGVSFINENTLLIIGESGTIYRSEDMGNSWQQITSSVSANLNDLYFIDENLGFVTGDVGIILKTINGGTSFEKLTTSVNTQLNAITFSNETTGYAVGSEGTIIKTEDGGSSWNLLNSGLTNELKDIGFSPLNPNIIVIIGSEATAIKSINAGATFSKANLGSGNLRNLNALEFIPESNVLLAVGENGYVISSGNAGSNYSTKLAGYRNDFSSIDFKSERVGYIAGTQGTVYLTTNGATSIINRSLPETTDILSISFWNNGFGYVSSNTGKIFRTSNSGSSWVPVPANTPEDITGFYLFAPSVLYVTGTNGYIARSFNSGGTWDSEIVTNTNENLKDVTYFDFQVGFAMGENGQISWTNGGNTWENLPKLREQHLNALAKVDSSTAVIVGDGGIILKSEDMAKTWRIIPSDITENLNSIDFWDENIGIIAGDNGLTLQTKDGGETWLQIETGTSRNLNSVSMGTSLVAFAAGDDGTILNYTCSTPPGISEIKGATSVCLGNSTYQVDDQAISGSQIVWRVDGGEIISGQGTSQVEVKWSKTGRQGLFVSRQNFCGNGETSALEVEVLTTPIIDLEIEGLGSVCTNQSEVYSVPLEQGVTYTWTIEGGEILSGQNSSEIEVLWKNVGPNTLSVVLENSCGGTAPITKTIIIGAPPEQPSIIVGEQLVGLGEASYTIELQEGVDYRWEISGNGGIILSGQGSSSIIVDWQLEGDFMLTVTPQNNCNEGEARDLEVTVNIITGIEPKPDPSLSFYPNPSQGSLTITSDNLSVYQEVSVLNTLGKELIHSEIQEGQREIYFTDLPRGLALIRLRNHSKTVVKKIIVR</sequence>
<evidence type="ECO:0000259" key="5">
    <source>
        <dbReference type="Pfam" id="PF19408"/>
    </source>
</evidence>
<feature type="domain" description="PKD-like" evidence="5">
    <location>
        <begin position="601"/>
        <end position="677"/>
    </location>
</feature>
<dbReference type="SUPFAM" id="SSF50939">
    <property type="entry name" value="Sialidases"/>
    <property type="match status" value="1"/>
</dbReference>
<dbReference type="InterPro" id="IPR036278">
    <property type="entry name" value="Sialidase_sf"/>
</dbReference>
<dbReference type="InterPro" id="IPR045829">
    <property type="entry name" value="PKD_6"/>
</dbReference>
<evidence type="ECO:0000256" key="2">
    <source>
        <dbReference type="ARBA" id="ARBA00023276"/>
    </source>
</evidence>
<dbReference type="Proteomes" id="UP000185221">
    <property type="component" value="Unassembled WGS sequence"/>
</dbReference>
<feature type="domain" description="PKD-like" evidence="5">
    <location>
        <begin position="688"/>
        <end position="755"/>
    </location>
</feature>
<evidence type="ECO:0000313" key="7">
    <source>
        <dbReference type="Proteomes" id="UP000185221"/>
    </source>
</evidence>
<feature type="domain" description="Photosynthesis system II assembly factor Ycf48/Hcf136-like" evidence="3">
    <location>
        <begin position="324"/>
        <end position="593"/>
    </location>
</feature>
<dbReference type="InterPro" id="IPR026444">
    <property type="entry name" value="Secre_tail"/>
</dbReference>
<organism evidence="6 7">
    <name type="scientific">Algoriphagus halophilus</name>
    <dbReference type="NCBI Taxonomy" id="226505"/>
    <lineage>
        <taxon>Bacteria</taxon>
        <taxon>Pseudomonadati</taxon>
        <taxon>Bacteroidota</taxon>
        <taxon>Cytophagia</taxon>
        <taxon>Cytophagales</taxon>
        <taxon>Cyclobacteriaceae</taxon>
        <taxon>Algoriphagus</taxon>
    </lineage>
</organism>
<dbReference type="Gene3D" id="2.130.10.10">
    <property type="entry name" value="YVTN repeat-like/Quinoprotein amine dehydrogenase"/>
    <property type="match status" value="3"/>
</dbReference>
<dbReference type="GO" id="GO:0009523">
    <property type="term" value="C:photosystem II"/>
    <property type="evidence" value="ECO:0007669"/>
    <property type="project" value="UniProtKB-KW"/>
</dbReference>
<dbReference type="PANTHER" id="PTHR47199">
    <property type="entry name" value="PHOTOSYSTEM II STABILITY/ASSEMBLY FACTOR HCF136, CHLOROPLASTIC"/>
    <property type="match status" value="1"/>
</dbReference>
<dbReference type="OrthoDB" id="9757809at2"/>
<dbReference type="RefSeq" id="WP_084560981.1">
    <property type="nucleotide sequence ID" value="NZ_FSRC01000002.1"/>
</dbReference>
<dbReference type="PANTHER" id="PTHR47199:SF2">
    <property type="entry name" value="PHOTOSYSTEM II STABILITY_ASSEMBLY FACTOR HCF136, CHLOROPLASTIC"/>
    <property type="match status" value="1"/>
</dbReference>
<name>A0A1N6FXN8_9BACT</name>
<dbReference type="GO" id="GO:0015979">
    <property type="term" value="P:photosynthesis"/>
    <property type="evidence" value="ECO:0007669"/>
    <property type="project" value="UniProtKB-KW"/>
</dbReference>
<dbReference type="InterPro" id="IPR028203">
    <property type="entry name" value="PSII_CF48-like_dom"/>
</dbReference>
<evidence type="ECO:0000259" key="4">
    <source>
        <dbReference type="Pfam" id="PF18962"/>
    </source>
</evidence>
<accession>A0A1N6FXN8</accession>
<feature type="domain" description="PKD-like" evidence="5">
    <location>
        <begin position="766"/>
        <end position="846"/>
    </location>
</feature>
<dbReference type="Pfam" id="PF14870">
    <property type="entry name" value="PSII_BNR"/>
    <property type="match status" value="2"/>
</dbReference>
<dbReference type="InterPro" id="IPR015943">
    <property type="entry name" value="WD40/YVTN_repeat-like_dom_sf"/>
</dbReference>
<evidence type="ECO:0000256" key="1">
    <source>
        <dbReference type="ARBA" id="ARBA00022531"/>
    </source>
</evidence>
<dbReference type="AlphaFoldDB" id="A0A1N6FXN8"/>
<dbReference type="Pfam" id="PF19408">
    <property type="entry name" value="PKD_6"/>
    <property type="match status" value="3"/>
</dbReference>
<keyword evidence="2" id="KW-0604">Photosystem II</keyword>
<dbReference type="NCBIfam" id="TIGR04183">
    <property type="entry name" value="Por_Secre_tail"/>
    <property type="match status" value="1"/>
</dbReference>
<evidence type="ECO:0000313" key="6">
    <source>
        <dbReference type="EMBL" id="SIN99961.1"/>
    </source>
</evidence>
<dbReference type="STRING" id="226505.SAMN05444394_2807"/>
<gene>
    <name evidence="6" type="ORF">SAMN05444394_2807</name>
</gene>
<keyword evidence="7" id="KW-1185">Reference proteome</keyword>
<dbReference type="EMBL" id="FSRC01000002">
    <property type="protein sequence ID" value="SIN99961.1"/>
    <property type="molecule type" value="Genomic_DNA"/>
</dbReference>
<dbReference type="SUPFAM" id="SSF110296">
    <property type="entry name" value="Oligoxyloglucan reducing end-specific cellobiohydrolase"/>
    <property type="match status" value="2"/>
</dbReference>
<feature type="domain" description="Photosynthesis system II assembly factor Ycf48/Hcf136-like" evidence="3">
    <location>
        <begin position="114"/>
        <end position="177"/>
    </location>
</feature>
<reference evidence="7" key="1">
    <citation type="submission" date="2016-11" db="EMBL/GenBank/DDBJ databases">
        <authorList>
            <person name="Varghese N."/>
            <person name="Submissions S."/>
        </authorList>
    </citation>
    <scope>NUCLEOTIDE SEQUENCE [LARGE SCALE GENOMIC DNA]</scope>
    <source>
        <strain evidence="7">DSM 15292</strain>
    </source>
</reference>
<proteinExistence type="predicted"/>
<evidence type="ECO:0000259" key="3">
    <source>
        <dbReference type="Pfam" id="PF14870"/>
    </source>
</evidence>